<evidence type="ECO:0000313" key="2">
    <source>
        <dbReference type="EMBL" id="THF56673.1"/>
    </source>
</evidence>
<dbReference type="RefSeq" id="WP_136357942.1">
    <property type="nucleotide sequence ID" value="NZ_SSNY01000007.1"/>
</dbReference>
<keyword evidence="3" id="KW-1185">Reference proteome</keyword>
<accession>A0ABY2Q5H1</accession>
<dbReference type="Pfam" id="PF09356">
    <property type="entry name" value="Phage_BR0599"/>
    <property type="match status" value="1"/>
</dbReference>
<protein>
    <submittedName>
        <fullName evidence="2">DUF2163 domain-containing protein</fullName>
    </submittedName>
</protein>
<sequence>MTAYPAALAAHFSREVTTVCHCWRLARKDGVVAGFTDHDRRLMVGGLAFEPETGFSASEARDTLGLAVDTVDVEGALSSDRIRDEDIAAGLYDGARVETLLVNWRQPVDFVVIRTAIIGKITRSDERFVAELESLVTALDQPNGRYVTRSCDAELGDARCGFLLAQPGFTAAGSVVATGASETMQVAGLDAHESGWFSSGTLTWTSGARAGWVERIVAHRKTENGTVFVLLPIVGPAIEAGDAFSVTAGCDKNFATCKAKFGNALNFRGFPHLPGNDAAYSYVTDGGAFDGGPVVP</sequence>
<dbReference type="NCBIfam" id="TIGR02218">
    <property type="entry name" value="phg_TIGR02218"/>
    <property type="match status" value="1"/>
</dbReference>
<proteinExistence type="predicted"/>
<dbReference type="EMBL" id="SSNY01000007">
    <property type="protein sequence ID" value="THF56673.1"/>
    <property type="molecule type" value="Genomic_DNA"/>
</dbReference>
<dbReference type="InterPro" id="IPR011928">
    <property type="entry name" value="Phage_phiJL001_Gp84"/>
</dbReference>
<evidence type="ECO:0000313" key="3">
    <source>
        <dbReference type="Proteomes" id="UP000306441"/>
    </source>
</evidence>
<organism evidence="2 3">
    <name type="scientific">Ollibium composti</name>
    <dbReference type="NCBI Taxonomy" id="2675109"/>
    <lineage>
        <taxon>Bacteria</taxon>
        <taxon>Pseudomonadati</taxon>
        <taxon>Pseudomonadota</taxon>
        <taxon>Alphaproteobacteria</taxon>
        <taxon>Hyphomicrobiales</taxon>
        <taxon>Phyllobacteriaceae</taxon>
        <taxon>Ollibium</taxon>
    </lineage>
</organism>
<feature type="domain" description="Bacteriophage phiJL001 Gp84 C-terminal" evidence="1">
    <location>
        <begin position="195"/>
        <end position="277"/>
    </location>
</feature>
<reference evidence="2 3" key="1">
    <citation type="submission" date="2019-04" db="EMBL/GenBank/DDBJ databases">
        <title>Mesorhizobium composti sp. nov., isolated from compost.</title>
        <authorList>
            <person name="Lin S.-Y."/>
            <person name="Hameed A."/>
            <person name="Hsieh Y.-T."/>
            <person name="Young C.-C."/>
        </authorList>
    </citation>
    <scope>NUCLEOTIDE SEQUENCE [LARGE SCALE GENOMIC DNA]</scope>
    <source>
        <strain evidence="2 3">CC-YTH430</strain>
    </source>
</reference>
<dbReference type="InterPro" id="IPR018964">
    <property type="entry name" value="Phage_phiJL001_Gp84_C"/>
</dbReference>
<dbReference type="Pfam" id="PF09931">
    <property type="entry name" value="Phage_phiJL001_Gp84_N"/>
    <property type="match status" value="1"/>
</dbReference>
<dbReference type="Proteomes" id="UP000306441">
    <property type="component" value="Unassembled WGS sequence"/>
</dbReference>
<gene>
    <name evidence="2" type="ORF">E6C48_13280</name>
</gene>
<comment type="caution">
    <text evidence="2">The sequence shown here is derived from an EMBL/GenBank/DDBJ whole genome shotgun (WGS) entry which is preliminary data.</text>
</comment>
<name>A0ABY2Q5H1_9HYPH</name>
<evidence type="ECO:0000259" key="1">
    <source>
        <dbReference type="Pfam" id="PF09356"/>
    </source>
</evidence>